<dbReference type="AlphaFoldDB" id="A0A1B0FKG1"/>
<evidence type="ECO:0000313" key="4">
    <source>
        <dbReference type="Proteomes" id="UP000092444"/>
    </source>
</evidence>
<dbReference type="STRING" id="37546.A0A1B0FKG1"/>
<dbReference type="PANTHER" id="PTHR12832:SF11">
    <property type="entry name" value="LD23868P"/>
    <property type="match status" value="1"/>
</dbReference>
<dbReference type="GO" id="GO:0007165">
    <property type="term" value="P:signal transduction"/>
    <property type="evidence" value="ECO:0007669"/>
    <property type="project" value="TreeGrafter"/>
</dbReference>
<protein>
    <recommendedName>
        <fullName evidence="5">Sok1 kinase belonging to the ste20/sps1/gc kinase family</fullName>
    </recommendedName>
</protein>
<evidence type="ECO:0000256" key="2">
    <source>
        <dbReference type="SAM" id="MobiDB-lite"/>
    </source>
</evidence>
<dbReference type="VEuPathDB" id="VectorBase:GMOY004326"/>
<organism evidence="3 4">
    <name type="scientific">Glossina morsitans morsitans</name>
    <name type="common">Savannah tsetse fly</name>
    <dbReference type="NCBI Taxonomy" id="37546"/>
    <lineage>
        <taxon>Eukaryota</taxon>
        <taxon>Metazoa</taxon>
        <taxon>Ecdysozoa</taxon>
        <taxon>Arthropoda</taxon>
        <taxon>Hexapoda</taxon>
        <taxon>Insecta</taxon>
        <taxon>Pterygota</taxon>
        <taxon>Neoptera</taxon>
        <taxon>Endopterygota</taxon>
        <taxon>Diptera</taxon>
        <taxon>Brachycera</taxon>
        <taxon>Muscomorpha</taxon>
        <taxon>Hippoboscoidea</taxon>
        <taxon>Glossinidae</taxon>
        <taxon>Glossina</taxon>
    </lineage>
</organism>
<accession>A0A1B0FKG1</accession>
<dbReference type="InterPro" id="IPR008862">
    <property type="entry name" value="Tcp11"/>
</dbReference>
<feature type="region of interest" description="Disordered" evidence="2">
    <location>
        <begin position="1"/>
        <end position="33"/>
    </location>
</feature>
<evidence type="ECO:0008006" key="5">
    <source>
        <dbReference type="Google" id="ProtNLM"/>
    </source>
</evidence>
<feature type="compositionally biased region" description="Polar residues" evidence="2">
    <location>
        <begin position="1"/>
        <end position="31"/>
    </location>
</feature>
<comment type="similarity">
    <text evidence="1">Belongs to the TCP11 family.</text>
</comment>
<dbReference type="Pfam" id="PF05794">
    <property type="entry name" value="Tcp11"/>
    <property type="match status" value="1"/>
</dbReference>
<reference evidence="3" key="1">
    <citation type="submission" date="2020-05" db="UniProtKB">
        <authorList>
            <consortium name="EnsemblMetazoa"/>
        </authorList>
    </citation>
    <scope>IDENTIFICATION</scope>
    <source>
        <strain evidence="3">Yale</strain>
    </source>
</reference>
<proteinExistence type="inferred from homology"/>
<sequence>MSSDPFSRMNTDRTNGYHSEMNNTEANSAKANGTDALLDTSPQASASLRCRTDSESSDKLTRFILPGTNGSPPKVLTLNELANVFKNIQNMELAHEIALNLEFKLQPYEPPENSLERRIKDILHKSFWDNLREELNQTPPCYNHAMQLLDDIKECFPQILSPANKRILEHFNEVLDEAVIRQQAEKGVLDFRSYADFVIEIMGKSCAPARDELIQNLTKIKDVVNTFKAILETMTLMKLDMANFLLDFSRNDIMANSAEYEKQKFNKYLEYYKFGFPATQNWLNRHRSRDANNAASAVYQIISSAYMELMDWPDNVEFPEVLSMDKERTLKLGLRAKRLCVCASLASICLAVPIISQRPYNRIELSKQFEILVQNIYDKENAAGAVMENIWEQVKIKINQYLQKEQQSVMDEAFESMLKTQVLQIANKDSPVRQLMWKRLQTYFRLMLDLKTGSAPPPPPGFIDFKGELESYAVALRRVIAYNHSVFGDYFAQILSKDHAEGSAPNGKNQTEIFMNGDKKHNLLASGVAQAHQ</sequence>
<dbReference type="Proteomes" id="UP000092444">
    <property type="component" value="Unassembled WGS sequence"/>
</dbReference>
<evidence type="ECO:0000313" key="3">
    <source>
        <dbReference type="EnsemblMetazoa" id="GMOY004326-PA"/>
    </source>
</evidence>
<evidence type="ECO:0000256" key="1">
    <source>
        <dbReference type="ARBA" id="ARBA00010954"/>
    </source>
</evidence>
<dbReference type="EMBL" id="CCAG010009962">
    <property type="status" value="NOT_ANNOTATED_CDS"/>
    <property type="molecule type" value="Genomic_DNA"/>
</dbReference>
<name>A0A1B0FKG1_GLOMM</name>
<keyword evidence="4" id="KW-1185">Reference proteome</keyword>
<dbReference type="PhylomeDB" id="A0A1B0FKG1"/>
<dbReference type="PANTHER" id="PTHR12832">
    <property type="entry name" value="TESTIS-SPECIFIC PROTEIN PBS13 T-COMPLEX 11"/>
    <property type="match status" value="1"/>
</dbReference>
<dbReference type="EnsemblMetazoa" id="GMOY004326-RA">
    <property type="protein sequence ID" value="GMOY004326-PA"/>
    <property type="gene ID" value="GMOY004326"/>
</dbReference>